<name>A0A368LGL7_9VIBR</name>
<evidence type="ECO:0000256" key="1">
    <source>
        <dbReference type="SAM" id="Phobius"/>
    </source>
</evidence>
<dbReference type="OrthoDB" id="5767765at2"/>
<feature type="domain" description="Bacterial Pleckstrin homology" evidence="2">
    <location>
        <begin position="65"/>
        <end position="156"/>
    </location>
</feature>
<reference evidence="3 4" key="1">
    <citation type="journal article" date="2017" name="Elife">
        <title>Extensive horizontal gene transfer in cheese-associated bacteria.</title>
        <authorList>
            <person name="Bonham K.S."/>
            <person name="Wolfe B.E."/>
            <person name="Dutton R.J."/>
        </authorList>
    </citation>
    <scope>NUCLEOTIDE SEQUENCE [LARGE SCALE GENOMIC DNA]</scope>
    <source>
        <strain evidence="3 4">JB196</strain>
    </source>
</reference>
<feature type="transmembrane region" description="Helical" evidence="1">
    <location>
        <begin position="12"/>
        <end position="30"/>
    </location>
</feature>
<keyword evidence="1" id="KW-1133">Transmembrane helix</keyword>
<proteinExistence type="predicted"/>
<gene>
    <name evidence="3" type="ORF">CIK83_10345</name>
</gene>
<dbReference type="InterPro" id="IPR027783">
    <property type="entry name" value="Bacterial_PH-related"/>
</dbReference>
<feature type="transmembrane region" description="Helical" evidence="1">
    <location>
        <begin position="42"/>
        <end position="61"/>
    </location>
</feature>
<dbReference type="RefSeq" id="WP_086960284.1">
    <property type="nucleotide sequence ID" value="NZ_AP018681.1"/>
</dbReference>
<evidence type="ECO:0000313" key="3">
    <source>
        <dbReference type="EMBL" id="RCS69884.1"/>
    </source>
</evidence>
<accession>A0A368LGL7</accession>
<sequence length="173" mass="19542">MTYELQINMSTYILGFLVIFVMPIVITVGAEYGINKAITIKVIIFSLIVSTASFIAMLMQFSSSKVILNPINLEINSLLYSEVVDFKDIETIVYVEDLLPPEQNLAIRKNGIGLFGYKAGTYALKDKSRAFVQMTTAPYIFITLKDEQKSYIITSNKEVYLEILDLTKLSEKL</sequence>
<evidence type="ECO:0000313" key="4">
    <source>
        <dbReference type="Proteomes" id="UP000252479"/>
    </source>
</evidence>
<dbReference type="Proteomes" id="UP000252479">
    <property type="component" value="Unassembled WGS sequence"/>
</dbReference>
<keyword evidence="1" id="KW-0472">Membrane</keyword>
<dbReference type="AlphaFoldDB" id="A0A368LGL7"/>
<organism evidence="3 4">
    <name type="scientific">Vibrio casei</name>
    <dbReference type="NCBI Taxonomy" id="673372"/>
    <lineage>
        <taxon>Bacteria</taxon>
        <taxon>Pseudomonadati</taxon>
        <taxon>Pseudomonadota</taxon>
        <taxon>Gammaproteobacteria</taxon>
        <taxon>Vibrionales</taxon>
        <taxon>Vibrionaceae</taxon>
        <taxon>Vibrio</taxon>
    </lineage>
</organism>
<comment type="caution">
    <text evidence="3">The sequence shown here is derived from an EMBL/GenBank/DDBJ whole genome shotgun (WGS) entry which is preliminary data.</text>
</comment>
<dbReference type="Pfam" id="PF10882">
    <property type="entry name" value="bPH_5"/>
    <property type="match status" value="1"/>
</dbReference>
<evidence type="ECO:0000259" key="2">
    <source>
        <dbReference type="Pfam" id="PF10882"/>
    </source>
</evidence>
<protein>
    <recommendedName>
        <fullName evidence="2">Bacterial Pleckstrin homology domain-containing protein</fullName>
    </recommendedName>
</protein>
<keyword evidence="1" id="KW-0812">Transmembrane</keyword>
<keyword evidence="4" id="KW-1185">Reference proteome</keyword>
<dbReference type="EMBL" id="QPGL01000002">
    <property type="protein sequence ID" value="RCS69884.1"/>
    <property type="molecule type" value="Genomic_DNA"/>
</dbReference>